<evidence type="ECO:0000313" key="1">
    <source>
        <dbReference type="EMBL" id="MBB6146245.1"/>
    </source>
</evidence>
<dbReference type="EMBL" id="JACHEK010000009">
    <property type="protein sequence ID" value="MBB6146245.1"/>
    <property type="molecule type" value="Genomic_DNA"/>
</dbReference>
<keyword evidence="2" id="KW-1185">Reference proteome</keyword>
<dbReference type="SUPFAM" id="SSF47598">
    <property type="entry name" value="Ribbon-helix-helix"/>
    <property type="match status" value="1"/>
</dbReference>
<dbReference type="Proteomes" id="UP000538666">
    <property type="component" value="Unassembled WGS sequence"/>
</dbReference>
<protein>
    <submittedName>
        <fullName evidence="1">Putative HicB family RNase H-like nuclease</fullName>
    </submittedName>
</protein>
<accession>A0A841JZZ4</accession>
<gene>
    <name evidence="1" type="ORF">HNQ77_004217</name>
</gene>
<name>A0A841JZZ4_9BACT</name>
<dbReference type="InterPro" id="IPR013321">
    <property type="entry name" value="Arc_rbn_hlx_hlx"/>
</dbReference>
<dbReference type="AlphaFoldDB" id="A0A841JZZ4"/>
<proteinExistence type="predicted"/>
<dbReference type="InterPro" id="IPR035069">
    <property type="entry name" value="TTHA1013/TTHA0281-like"/>
</dbReference>
<evidence type="ECO:0000313" key="2">
    <source>
        <dbReference type="Proteomes" id="UP000538666"/>
    </source>
</evidence>
<dbReference type="RefSeq" id="WP_050058296.1">
    <property type="nucleotide sequence ID" value="NZ_JACHEK010000009.1"/>
</dbReference>
<dbReference type="SUPFAM" id="SSF143100">
    <property type="entry name" value="TTHA1013/TTHA0281-like"/>
    <property type="match status" value="1"/>
</dbReference>
<dbReference type="InterPro" id="IPR008651">
    <property type="entry name" value="Uncharacterised_HicB"/>
</dbReference>
<dbReference type="InterPro" id="IPR010985">
    <property type="entry name" value="Ribbon_hlx_hlx"/>
</dbReference>
<dbReference type="GO" id="GO:0006355">
    <property type="term" value="P:regulation of DNA-templated transcription"/>
    <property type="evidence" value="ECO:0007669"/>
    <property type="project" value="InterPro"/>
</dbReference>
<sequence length="112" mass="12888">MSQTLEYKGYSGSVLYSADDKILHGRVIGIRDAITYEGTNVRGLEKNFRAAVDEYLQFCEQESKEPDLPFRGTFNVRLGHELHKRAALYAEEHDQKLNRVVHDALEQFLSRS</sequence>
<organism evidence="1 2">
    <name type="scientific">Silvibacterium bohemicum</name>
    <dbReference type="NCBI Taxonomy" id="1577686"/>
    <lineage>
        <taxon>Bacteria</taxon>
        <taxon>Pseudomonadati</taxon>
        <taxon>Acidobacteriota</taxon>
        <taxon>Terriglobia</taxon>
        <taxon>Terriglobales</taxon>
        <taxon>Acidobacteriaceae</taxon>
        <taxon>Silvibacterium</taxon>
    </lineage>
</organism>
<dbReference type="OrthoDB" id="5297106at2"/>
<reference evidence="1 2" key="1">
    <citation type="submission" date="2020-08" db="EMBL/GenBank/DDBJ databases">
        <title>Genomic Encyclopedia of Type Strains, Phase IV (KMG-IV): sequencing the most valuable type-strain genomes for metagenomic binning, comparative biology and taxonomic classification.</title>
        <authorList>
            <person name="Goeker M."/>
        </authorList>
    </citation>
    <scope>NUCLEOTIDE SEQUENCE [LARGE SCALE GENOMIC DNA]</scope>
    <source>
        <strain evidence="1 2">DSM 103733</strain>
    </source>
</reference>
<dbReference type="Pfam" id="PF05534">
    <property type="entry name" value="HicB"/>
    <property type="match status" value="1"/>
</dbReference>
<dbReference type="Gene3D" id="1.10.1220.10">
    <property type="entry name" value="Met repressor-like"/>
    <property type="match status" value="1"/>
</dbReference>
<comment type="caution">
    <text evidence="1">The sequence shown here is derived from an EMBL/GenBank/DDBJ whole genome shotgun (WGS) entry which is preliminary data.</text>
</comment>